<comment type="caution">
    <text evidence="1">The sequence shown here is derived from an EMBL/GenBank/DDBJ whole genome shotgun (WGS) entry which is preliminary data.</text>
</comment>
<organism evidence="1 2">
    <name type="scientific">Rossellomorea oryzaecorticis</name>
    <dbReference type="NCBI Taxonomy" id="1396505"/>
    <lineage>
        <taxon>Bacteria</taxon>
        <taxon>Bacillati</taxon>
        <taxon>Bacillota</taxon>
        <taxon>Bacilli</taxon>
        <taxon>Bacillales</taxon>
        <taxon>Bacillaceae</taxon>
        <taxon>Rossellomorea</taxon>
    </lineage>
</organism>
<dbReference type="EMBL" id="JBBYAF010000003">
    <property type="protein sequence ID" value="MEL3971194.1"/>
    <property type="molecule type" value="Genomic_DNA"/>
</dbReference>
<accession>A0ABU9K7I6</accession>
<name>A0ABU9K7I6_9BACI</name>
<protein>
    <submittedName>
        <fullName evidence="1">Uncharacterized protein</fullName>
    </submittedName>
</protein>
<evidence type="ECO:0000313" key="1">
    <source>
        <dbReference type="EMBL" id="MEL3971194.1"/>
    </source>
</evidence>
<proteinExistence type="predicted"/>
<sequence length="46" mass="5260">MDRIFQKWIVNAKCGSYFPKVARKCGKWIVFLIWATGGGTSTYFPS</sequence>
<keyword evidence="2" id="KW-1185">Reference proteome</keyword>
<dbReference type="RefSeq" id="WP_341980169.1">
    <property type="nucleotide sequence ID" value="NZ_JBBYAF010000003.1"/>
</dbReference>
<evidence type="ECO:0000313" key="2">
    <source>
        <dbReference type="Proteomes" id="UP001389717"/>
    </source>
</evidence>
<reference evidence="1 2" key="1">
    <citation type="submission" date="2024-04" db="EMBL/GenBank/DDBJ databases">
        <title>Bacillus oryzaecorticis sp. nov., a moderately halophilic bacterium isolated from rice husks.</title>
        <authorList>
            <person name="Zhu H.-S."/>
        </authorList>
    </citation>
    <scope>NUCLEOTIDE SEQUENCE [LARGE SCALE GENOMIC DNA]</scope>
    <source>
        <strain evidence="1 2">ZC255</strain>
    </source>
</reference>
<gene>
    <name evidence="1" type="ORF">AAEO50_02790</name>
</gene>
<dbReference type="Proteomes" id="UP001389717">
    <property type="component" value="Unassembled WGS sequence"/>
</dbReference>